<dbReference type="Gene3D" id="3.40.50.1820">
    <property type="entry name" value="alpha/beta hydrolase"/>
    <property type="match status" value="1"/>
</dbReference>
<dbReference type="InterPro" id="IPR029058">
    <property type="entry name" value="AB_hydrolase_fold"/>
</dbReference>
<dbReference type="Proteomes" id="UP001379235">
    <property type="component" value="Unassembled WGS sequence"/>
</dbReference>
<protein>
    <submittedName>
        <fullName evidence="1">Uncharacterized protein</fullName>
    </submittedName>
</protein>
<comment type="caution">
    <text evidence="1">The sequence shown here is derived from an EMBL/GenBank/DDBJ whole genome shotgun (WGS) entry which is preliminary data.</text>
</comment>
<dbReference type="EMBL" id="JBBHJY010000001">
    <property type="protein sequence ID" value="MEJ6009247.1"/>
    <property type="molecule type" value="Genomic_DNA"/>
</dbReference>
<gene>
    <name evidence="1" type="ORF">WG900_04875</name>
</gene>
<dbReference type="RefSeq" id="WP_339965141.1">
    <property type="nucleotide sequence ID" value="NZ_JBBHJY010000001.1"/>
</dbReference>
<dbReference type="SUPFAM" id="SSF53474">
    <property type="entry name" value="alpha/beta-Hydrolases"/>
    <property type="match status" value="1"/>
</dbReference>
<sequence>MIVNIHGGPEGQSTLSFRGRVNYLLNEPGVAIFYSKVRGSTGFGKRFVCLDNGPFKREDSVKDIRAFLDRLQSDRAIDAMLLWRLHVLCHGNPLWRAVQGG</sequence>
<keyword evidence="2" id="KW-1185">Reference proteome</keyword>
<name>A0ABU8S5T5_9SPHN</name>
<evidence type="ECO:0000313" key="2">
    <source>
        <dbReference type="Proteomes" id="UP001379235"/>
    </source>
</evidence>
<evidence type="ECO:0000313" key="1">
    <source>
        <dbReference type="EMBL" id="MEJ6009247.1"/>
    </source>
</evidence>
<reference evidence="1 2" key="1">
    <citation type="submission" date="2024-03" db="EMBL/GenBank/DDBJ databases">
        <authorList>
            <person name="Jo J.-H."/>
        </authorList>
    </citation>
    <scope>NUCLEOTIDE SEQUENCE [LARGE SCALE GENOMIC DNA]</scope>
    <source>
        <strain evidence="1 2">AS3R-12</strain>
    </source>
</reference>
<accession>A0ABU8S5T5</accession>
<organism evidence="1 2">
    <name type="scientific">Novosphingobium aquae</name>
    <dbReference type="NCBI Taxonomy" id="3133435"/>
    <lineage>
        <taxon>Bacteria</taxon>
        <taxon>Pseudomonadati</taxon>
        <taxon>Pseudomonadota</taxon>
        <taxon>Alphaproteobacteria</taxon>
        <taxon>Sphingomonadales</taxon>
        <taxon>Sphingomonadaceae</taxon>
        <taxon>Novosphingobium</taxon>
    </lineage>
</organism>
<proteinExistence type="predicted"/>